<feature type="non-terminal residue" evidence="1">
    <location>
        <position position="70"/>
    </location>
</feature>
<accession>A0A9D3M511</accession>
<keyword evidence="2" id="KW-1185">Reference proteome</keyword>
<comment type="caution">
    <text evidence="1">The sequence shown here is derived from an EMBL/GenBank/DDBJ whole genome shotgun (WGS) entry which is preliminary data.</text>
</comment>
<reference evidence="1" key="1">
    <citation type="submission" date="2021-01" db="EMBL/GenBank/DDBJ databases">
        <title>A chromosome-scale assembly of European eel, Anguilla anguilla.</title>
        <authorList>
            <person name="Henkel C."/>
            <person name="Jong-Raadsen S.A."/>
            <person name="Dufour S."/>
            <person name="Weltzien F.-A."/>
            <person name="Palstra A.P."/>
            <person name="Pelster B."/>
            <person name="Spaink H.P."/>
            <person name="Van Den Thillart G.E."/>
            <person name="Jansen H."/>
            <person name="Zahm M."/>
            <person name="Klopp C."/>
            <person name="Cedric C."/>
            <person name="Louis A."/>
            <person name="Berthelot C."/>
            <person name="Parey E."/>
            <person name="Roest Crollius H."/>
            <person name="Montfort J."/>
            <person name="Robinson-Rechavi M."/>
            <person name="Bucao C."/>
            <person name="Bouchez O."/>
            <person name="Gislard M."/>
            <person name="Lluch J."/>
            <person name="Milhes M."/>
            <person name="Lampietro C."/>
            <person name="Lopez Roques C."/>
            <person name="Donnadieu C."/>
            <person name="Braasch I."/>
            <person name="Desvignes T."/>
            <person name="Postlethwait J."/>
            <person name="Bobe J."/>
            <person name="Guiguen Y."/>
            <person name="Dirks R."/>
        </authorList>
    </citation>
    <scope>NUCLEOTIDE SEQUENCE</scope>
    <source>
        <strain evidence="1">Tag_6206</strain>
        <tissue evidence="1">Liver</tissue>
    </source>
</reference>
<gene>
    <name evidence="1" type="ORF">ANANG_G00170300</name>
</gene>
<evidence type="ECO:0000313" key="2">
    <source>
        <dbReference type="Proteomes" id="UP001044222"/>
    </source>
</evidence>
<name>A0A9D3M511_ANGAN</name>
<organism evidence="1 2">
    <name type="scientific">Anguilla anguilla</name>
    <name type="common">European freshwater eel</name>
    <name type="synonym">Muraena anguilla</name>
    <dbReference type="NCBI Taxonomy" id="7936"/>
    <lineage>
        <taxon>Eukaryota</taxon>
        <taxon>Metazoa</taxon>
        <taxon>Chordata</taxon>
        <taxon>Craniata</taxon>
        <taxon>Vertebrata</taxon>
        <taxon>Euteleostomi</taxon>
        <taxon>Actinopterygii</taxon>
        <taxon>Neopterygii</taxon>
        <taxon>Teleostei</taxon>
        <taxon>Anguilliformes</taxon>
        <taxon>Anguillidae</taxon>
        <taxon>Anguilla</taxon>
    </lineage>
</organism>
<proteinExistence type="predicted"/>
<protein>
    <submittedName>
        <fullName evidence="1">Uncharacterized protein</fullName>
    </submittedName>
</protein>
<dbReference type="EMBL" id="JAFIRN010000009">
    <property type="protein sequence ID" value="KAG5841762.1"/>
    <property type="molecule type" value="Genomic_DNA"/>
</dbReference>
<evidence type="ECO:0000313" key="1">
    <source>
        <dbReference type="EMBL" id="KAG5841762.1"/>
    </source>
</evidence>
<sequence length="70" mass="7304">MTAPANPCCPYHPTELQVCAAAVPATPQNYRSVLLLSLPAHRTTGLCCCCPCHPTELQVCAAAVPASPQN</sequence>
<dbReference type="AlphaFoldDB" id="A0A9D3M511"/>
<dbReference type="Proteomes" id="UP001044222">
    <property type="component" value="Chromosome 9"/>
</dbReference>